<accession>A0AAW6VFY1</accession>
<evidence type="ECO:0000313" key="1">
    <source>
        <dbReference type="EMBL" id="MDK2040800.1"/>
    </source>
</evidence>
<dbReference type="RefSeq" id="WP_260898201.1">
    <property type="nucleotide sequence ID" value="NZ_JAQTJC010000001.1"/>
</dbReference>
<dbReference type="Proteomes" id="UP001237501">
    <property type="component" value="Unassembled WGS sequence"/>
</dbReference>
<name>A0AAW6VFY1_9BACT</name>
<evidence type="ECO:0000313" key="2">
    <source>
        <dbReference type="Proteomes" id="UP001237501"/>
    </source>
</evidence>
<gene>
    <name evidence="1" type="ORF">PT517_03270</name>
</gene>
<dbReference type="EMBL" id="JAQTJK010000002">
    <property type="protein sequence ID" value="MDK2040800.1"/>
    <property type="molecule type" value="Genomic_DNA"/>
</dbReference>
<comment type="caution">
    <text evidence="1">The sequence shown here is derived from an EMBL/GenBank/DDBJ whole genome shotgun (WGS) entry which is preliminary data.</text>
</comment>
<proteinExistence type="predicted"/>
<reference evidence="1" key="2">
    <citation type="submission" date="2023-02" db="EMBL/GenBank/DDBJ databases">
        <authorList>
            <person name="Concha-Toloza M."/>
            <person name="Lopez-Cantillo M."/>
            <person name="Molina-Mora J."/>
            <person name="Collado L."/>
        </authorList>
    </citation>
    <scope>NUCLEOTIDE SEQUENCE</scope>
    <source>
        <strain evidence="1">FR1p153A2</strain>
    </source>
</reference>
<reference evidence="1" key="1">
    <citation type="journal article" date="2023" name="Antibiotics">
        <title>Genomic Characterization of Antibiotic-Resistant Campylobacterales Isolated from Chilean Poultry Meat.</title>
        <authorList>
            <person name="Concha-Toloza M."/>
            <person name="Lopez-Cantillo M."/>
            <person name="Molina-Mora J.A."/>
            <person name="Collado L."/>
        </authorList>
    </citation>
    <scope>NUCLEOTIDE SEQUENCE</scope>
    <source>
        <strain evidence="1">FR1p153A2</strain>
    </source>
</reference>
<protein>
    <submittedName>
        <fullName evidence="1">Uncharacterized protein</fullName>
    </submittedName>
</protein>
<organism evidence="1 2">
    <name type="scientific">Aliarcobacter butzleri</name>
    <dbReference type="NCBI Taxonomy" id="28197"/>
    <lineage>
        <taxon>Bacteria</taxon>
        <taxon>Pseudomonadati</taxon>
        <taxon>Campylobacterota</taxon>
        <taxon>Epsilonproteobacteria</taxon>
        <taxon>Campylobacterales</taxon>
        <taxon>Arcobacteraceae</taxon>
        <taxon>Aliarcobacter</taxon>
    </lineage>
</organism>
<sequence>MIEIQTLEIKKEILINYLQKVKNEKGKIDGIYTYSSLEKKSGLTRSSISSDATGSLKQIASNFEVEFEVKLSEEDKINIINKNIQSIDLSIEHSYDGLSKKFGFAKDSIRTSQKLIKLLDNYGITFVKKQTHSEKLSLLNNYIKELKASPKTIKKEYAMSDFDKGANLTENSVSKSKALQNLIISNGLKIKEIINLTPKQKKEKLTNFLNNLDKDSPLIKEFQLQKYIAQLAGIRASDFRLYPELKLLALKKGIKFKIDKRIEDYWCTVLEDYLKANKDNLEELFKDLTNKKIEEKIGIPEDTLKSKKARDFLDNFGFISQRKKTLNERLQKAQKIIDYILSDNIRKSKTYRLVELNKMCEFRKGTISKNSIILNMFIGSGIVIESHHTYSASKNVLYIIDKLKESNHKVINTDAILEYSKDIHNIQIAVFSEATASYLKNTFDIFSKENREYYCEIVKDIMVNLTHIDEATPNDISLQEIKLHILNAYDLYVNEQELISILEEMEINIAELIKDNILKRIRYAKLLTNSNIVEIEYKNKLHQINTSTNIIISKGIKNTDALVKQWKEYVEYLINNNLAGHIKKGLHHQKRSLEEHLSLHPEYSKAFFLDDDLKTIKELGYEGLAALAFTAMNKSQSDSTKRTLSKIYHSTNARCSGFFMYLATKGLALSQSKYITIFGGTLIIDIIGELSKNHIGYAIYEKAINNDELPKKSKTSLSNKSVLNHLNYLCFSILPNIDAMLLTRSDFEDYIEVTEFHTNVSGSISHKSFIELTFSYYGNKMAFLQKKQISNKEYFHNKLLEKNLSEETLINYNILISDIERIIAEREINEQISTKYIHSHIKTYANLLAFLDILNTRLTRKEFINIFNPAFESKDDFRTYYVNEFSESAYHSAGSFLLLLFKETRDKEYYGAYSDKWHSTRKNNKVLTKKRNGLDRLVYETLQSVAFNTPAPNKNYPFIKNSKDGSILDTSWWKHDTSPVIAIALWLATKLPRRGLHILNLDVNDFLVYEDVIGIDGKTDRVLSGFYFNTDKNRNISKVKKDIISIRLLRKIFKPIELELIENYVQYVKDAYDFMPEVEYTSGGGYKKIKPLFPNNEYNGTIPKNHLDIQYNKTLLMTQFRVRELASQGVFDNEFNIHERENRVRELKECTLLFNKEEQEYKHIPVSYEELIELNYAESSYIKFFTSIDGLHNLRGAGATYLLKTVKMSIEDITFVTGHTNDKILQTIYLHINETDLIRIVDETMVDLNILKEGISKLSDSSSRLSTDFIDKVVMPLINNTEECSQKILKKLEENGFMCQDITIISDDKNIYGDIGEILVNNGLKIASKFHPIGNWDVYPFGICTLKDRCPRGTAGICSKCPHLLFNAFNIEGVIFKVNESMLELAHLQTLLSKAYKCGTLESRQSIKKEHTQKFEEWVGWIQILQIIEDDITERINKNNKNLPAISSIVTSKISSIRDLQMDIISDARKMNIENITTTNIINDISNQLLINSLKKGDLKTSEKIAYDGVDWFIGLYSNLDVQRREELVNEYLIELDENIYKFSLKNSKKEIGYLNHNK</sequence>